<keyword evidence="4 7" id="KW-1133">Transmembrane helix</keyword>
<keyword evidence="5 7" id="KW-0472">Membrane</keyword>
<proteinExistence type="predicted"/>
<dbReference type="Proteomes" id="UP000309667">
    <property type="component" value="Unassembled WGS sequence"/>
</dbReference>
<evidence type="ECO:0000256" key="3">
    <source>
        <dbReference type="ARBA" id="ARBA00022692"/>
    </source>
</evidence>
<dbReference type="Pfam" id="PF13440">
    <property type="entry name" value="Polysacc_synt_3"/>
    <property type="match status" value="1"/>
</dbReference>
<keyword evidence="2" id="KW-1003">Cell membrane</keyword>
<feature type="transmembrane region" description="Helical" evidence="7">
    <location>
        <begin position="105"/>
        <end position="128"/>
    </location>
</feature>
<feature type="compositionally biased region" description="Polar residues" evidence="6">
    <location>
        <begin position="1"/>
        <end position="18"/>
    </location>
</feature>
<feature type="transmembrane region" description="Helical" evidence="7">
    <location>
        <begin position="444"/>
        <end position="461"/>
    </location>
</feature>
<comment type="subcellular location">
    <subcellularLocation>
        <location evidence="1">Cell membrane</location>
        <topology evidence="1">Multi-pass membrane protein</topology>
    </subcellularLocation>
</comment>
<protein>
    <submittedName>
        <fullName evidence="8">Flippase</fullName>
    </submittedName>
</protein>
<feature type="region of interest" description="Disordered" evidence="6">
    <location>
        <begin position="1"/>
        <end position="21"/>
    </location>
</feature>
<evidence type="ECO:0000256" key="4">
    <source>
        <dbReference type="ARBA" id="ARBA00022989"/>
    </source>
</evidence>
<feature type="transmembrane region" description="Helical" evidence="7">
    <location>
        <begin position="61"/>
        <end position="84"/>
    </location>
</feature>
<reference evidence="8 9" key="1">
    <citation type="submission" date="2019-04" db="EMBL/GenBank/DDBJ databases">
        <title>Genome sequence of strain 7209-2.</title>
        <authorList>
            <person name="Gao J."/>
            <person name="Sun J."/>
        </authorList>
    </citation>
    <scope>NUCLEOTIDE SEQUENCE [LARGE SCALE GENOMIC DNA]</scope>
    <source>
        <strain evidence="8 9">7209-2</strain>
    </source>
</reference>
<evidence type="ECO:0000256" key="5">
    <source>
        <dbReference type="ARBA" id="ARBA00023136"/>
    </source>
</evidence>
<feature type="transmembrane region" description="Helical" evidence="7">
    <location>
        <begin position="207"/>
        <end position="227"/>
    </location>
</feature>
<name>A0ABY2QUQ9_9HYPH</name>
<dbReference type="CDD" id="cd13128">
    <property type="entry name" value="MATE_Wzx_like"/>
    <property type="match status" value="1"/>
</dbReference>
<feature type="transmembrane region" description="Helical" evidence="7">
    <location>
        <begin position="29"/>
        <end position="55"/>
    </location>
</feature>
<dbReference type="RefSeq" id="WP_136558860.1">
    <property type="nucleotide sequence ID" value="NZ_STGT01000003.1"/>
</dbReference>
<evidence type="ECO:0000256" key="6">
    <source>
        <dbReference type="SAM" id="MobiDB-lite"/>
    </source>
</evidence>
<feature type="transmembrane region" description="Helical" evidence="7">
    <location>
        <begin position="363"/>
        <end position="383"/>
    </location>
</feature>
<dbReference type="PANTHER" id="PTHR30250">
    <property type="entry name" value="PST FAMILY PREDICTED COLANIC ACID TRANSPORTER"/>
    <property type="match status" value="1"/>
</dbReference>
<dbReference type="PANTHER" id="PTHR30250:SF26">
    <property type="entry name" value="PSMA PROTEIN"/>
    <property type="match status" value="1"/>
</dbReference>
<gene>
    <name evidence="8" type="ORF">E9677_14990</name>
</gene>
<keyword evidence="9" id="KW-1185">Reference proteome</keyword>
<feature type="transmembrane region" description="Helical" evidence="7">
    <location>
        <begin position="395"/>
        <end position="424"/>
    </location>
</feature>
<dbReference type="EMBL" id="STGT01000003">
    <property type="protein sequence ID" value="THV14182.1"/>
    <property type="molecule type" value="Genomic_DNA"/>
</dbReference>
<sequence>MTGSGQSGEKPQGQTGTAMASEGKPRNRLYVNFIINLIGALLPIPVMILTVPVYIDYVGDARYGVISLIWVMIGYLGFLELGLAPATINALARLDHSDQRERARVIVTSFTINASMTFFGAFLLYLLGSYIVGGVVQVPLEIEDEVKAAMPWIALLLPLVILNGAGIDAIEARENFALANVLQVSGAIFAQILPLAFAVFVSPDLGTVIPGAVLARVLLMLAIFVAINRIEGPIRITDFDMERARKLLSYGGWVTISSVLTPILGSLDQLMVGRFFGVAAVTYYAVPLNLISRSQIIPGAISRAIFPRLASSEAEEAKTLSARVLVVTALLYGGICASIILLMDPLLTLWLGEAFAERARLPATILVTSIWLNSLIFAPYWLIHSQRRPDLIAKLHLGLLVPFAGVLVLLTMQFGIVGAAIAAALRSLFDFSGHLALSGILRRVVLPLALPFALLAAATLAHLTINDWLTAFILACAVWPVVALLVFLLDRATFNLLLGFGLKPLKLISGRGDA</sequence>
<evidence type="ECO:0000313" key="9">
    <source>
        <dbReference type="Proteomes" id="UP000309667"/>
    </source>
</evidence>
<feature type="transmembrane region" description="Helical" evidence="7">
    <location>
        <begin position="148"/>
        <end position="165"/>
    </location>
</feature>
<accession>A0ABY2QUQ9</accession>
<organism evidence="8 9">
    <name type="scientific">Rhizobium rhizophilum</name>
    <dbReference type="NCBI Taxonomy" id="1850373"/>
    <lineage>
        <taxon>Bacteria</taxon>
        <taxon>Pseudomonadati</taxon>
        <taxon>Pseudomonadota</taxon>
        <taxon>Alphaproteobacteria</taxon>
        <taxon>Hyphomicrobiales</taxon>
        <taxon>Rhizobiaceae</taxon>
        <taxon>Rhizobium/Agrobacterium group</taxon>
        <taxon>Rhizobium</taxon>
    </lineage>
</organism>
<feature type="transmembrane region" description="Helical" evidence="7">
    <location>
        <begin position="468"/>
        <end position="489"/>
    </location>
</feature>
<feature type="transmembrane region" description="Helical" evidence="7">
    <location>
        <begin position="271"/>
        <end position="291"/>
    </location>
</feature>
<dbReference type="InterPro" id="IPR050833">
    <property type="entry name" value="Poly_Biosynth_Transport"/>
</dbReference>
<evidence type="ECO:0000256" key="1">
    <source>
        <dbReference type="ARBA" id="ARBA00004651"/>
    </source>
</evidence>
<comment type="caution">
    <text evidence="8">The sequence shown here is derived from an EMBL/GenBank/DDBJ whole genome shotgun (WGS) entry which is preliminary data.</text>
</comment>
<feature type="transmembrane region" description="Helical" evidence="7">
    <location>
        <begin position="177"/>
        <end position="201"/>
    </location>
</feature>
<evidence type="ECO:0000256" key="7">
    <source>
        <dbReference type="SAM" id="Phobius"/>
    </source>
</evidence>
<feature type="transmembrane region" description="Helical" evidence="7">
    <location>
        <begin position="324"/>
        <end position="343"/>
    </location>
</feature>
<keyword evidence="3 7" id="KW-0812">Transmembrane</keyword>
<evidence type="ECO:0000313" key="8">
    <source>
        <dbReference type="EMBL" id="THV14182.1"/>
    </source>
</evidence>
<feature type="transmembrane region" description="Helical" evidence="7">
    <location>
        <begin position="247"/>
        <end position="265"/>
    </location>
</feature>
<evidence type="ECO:0000256" key="2">
    <source>
        <dbReference type="ARBA" id="ARBA00022475"/>
    </source>
</evidence>